<evidence type="ECO:0000313" key="5">
    <source>
        <dbReference type="Proteomes" id="UP000245020"/>
    </source>
</evidence>
<keyword evidence="1 4" id="KW-0808">Transferase</keyword>
<dbReference type="PANTHER" id="PTHR43800">
    <property type="entry name" value="PEPTIDYL-LYSINE N-ACETYLTRANSFERASE YJAB"/>
    <property type="match status" value="1"/>
</dbReference>
<dbReference type="EMBL" id="QEWQ01000004">
    <property type="protein sequence ID" value="PWD80905.1"/>
    <property type="molecule type" value="Genomic_DNA"/>
</dbReference>
<organism evidence="4 5">
    <name type="scientific">Ignatzschineria ureiclastica</name>
    <dbReference type="NCBI Taxonomy" id="472582"/>
    <lineage>
        <taxon>Bacteria</taxon>
        <taxon>Pseudomonadati</taxon>
        <taxon>Pseudomonadota</taxon>
        <taxon>Gammaproteobacteria</taxon>
        <taxon>Cardiobacteriales</taxon>
        <taxon>Ignatzschineriaceae</taxon>
        <taxon>Ignatzschineria</taxon>
    </lineage>
</organism>
<evidence type="ECO:0000313" key="4">
    <source>
        <dbReference type="EMBL" id="PWD80905.1"/>
    </source>
</evidence>
<dbReference type="Pfam" id="PF13508">
    <property type="entry name" value="Acetyltransf_7"/>
    <property type="match status" value="1"/>
</dbReference>
<dbReference type="InterPro" id="IPR000182">
    <property type="entry name" value="GNAT_dom"/>
</dbReference>
<dbReference type="GO" id="GO:0016747">
    <property type="term" value="F:acyltransferase activity, transferring groups other than amino-acyl groups"/>
    <property type="evidence" value="ECO:0007669"/>
    <property type="project" value="InterPro"/>
</dbReference>
<evidence type="ECO:0000256" key="2">
    <source>
        <dbReference type="ARBA" id="ARBA00023315"/>
    </source>
</evidence>
<dbReference type="InterPro" id="IPR016181">
    <property type="entry name" value="Acyl_CoA_acyltransferase"/>
</dbReference>
<dbReference type="Proteomes" id="UP000245020">
    <property type="component" value="Unassembled WGS sequence"/>
</dbReference>
<protein>
    <submittedName>
        <fullName evidence="4">GNAT family N-acetyltransferase</fullName>
    </submittedName>
</protein>
<dbReference type="OrthoDB" id="9789605at2"/>
<dbReference type="PANTHER" id="PTHR43800:SF1">
    <property type="entry name" value="PEPTIDYL-LYSINE N-ACETYLTRANSFERASE YJAB"/>
    <property type="match status" value="1"/>
</dbReference>
<dbReference type="CDD" id="cd04301">
    <property type="entry name" value="NAT_SF"/>
    <property type="match status" value="1"/>
</dbReference>
<keyword evidence="5" id="KW-1185">Reference proteome</keyword>
<dbReference type="RefSeq" id="WP_109189556.1">
    <property type="nucleotide sequence ID" value="NZ_BMYA01000002.1"/>
</dbReference>
<name>A0A2U2AE16_9GAMM</name>
<evidence type="ECO:0000259" key="3">
    <source>
        <dbReference type="PROSITE" id="PS51186"/>
    </source>
</evidence>
<gene>
    <name evidence="4" type="ORF">DC083_07315</name>
</gene>
<proteinExistence type="predicted"/>
<dbReference type="SUPFAM" id="SSF55729">
    <property type="entry name" value="Acyl-CoA N-acyltransferases (Nat)"/>
    <property type="match status" value="1"/>
</dbReference>
<dbReference type="AlphaFoldDB" id="A0A2U2AE16"/>
<keyword evidence="2" id="KW-0012">Acyltransferase</keyword>
<feature type="domain" description="N-acetyltransferase" evidence="3">
    <location>
        <begin position="6"/>
        <end position="148"/>
    </location>
</feature>
<evidence type="ECO:0000256" key="1">
    <source>
        <dbReference type="ARBA" id="ARBA00022679"/>
    </source>
</evidence>
<sequence>MTQSPILIRPLSRPEDFQDIINIWLEASIAAHDFIPTSFWESKVADMCNIYLPASDLYLAVRDQKVCGFYALNGERLSALFVKPEVQGEGIGSALLEYAMKHQNPLILTVYSENRRSIHFYEKHGFQKIAEQVDSETGANEWVMRWEQ</sequence>
<dbReference type="Gene3D" id="3.40.630.30">
    <property type="match status" value="1"/>
</dbReference>
<comment type="caution">
    <text evidence="4">The sequence shown here is derived from an EMBL/GenBank/DDBJ whole genome shotgun (WGS) entry which is preliminary data.</text>
</comment>
<reference evidence="5" key="1">
    <citation type="submission" date="2018-05" db="EMBL/GenBank/DDBJ databases">
        <title>Ignatzschineria dubaiensis sp. nov., isolated from necrotic foot tissues of dromedaries (Camelus dromedarius) and associated maggots in Dubai, United Arab Emirates.</title>
        <authorList>
            <person name="Tsang C.C."/>
            <person name="Tang J.Y.M."/>
            <person name="Fong J.Y.H."/>
            <person name="Kinne J."/>
            <person name="Lee H.H."/>
            <person name="Joseph M."/>
            <person name="Jose S."/>
            <person name="Schuster R.K."/>
            <person name="Tang Y."/>
            <person name="Sivakumar S."/>
            <person name="Chen J.H.K."/>
            <person name="Teng J.L.L."/>
            <person name="Lau S.K.P."/>
            <person name="Wernery U."/>
            <person name="Woo P.C.Y."/>
        </authorList>
    </citation>
    <scope>NUCLEOTIDE SEQUENCE [LARGE SCALE GENOMIC DNA]</scope>
    <source>
        <strain evidence="5">KCTC 22644</strain>
    </source>
</reference>
<accession>A0A2U2AE16</accession>
<dbReference type="PROSITE" id="PS51186">
    <property type="entry name" value="GNAT"/>
    <property type="match status" value="1"/>
</dbReference>